<dbReference type="GeneTree" id="ENSGT00660000097390"/>
<dbReference type="Ensembl" id="ENSCINT00000034113.1">
    <property type="protein sequence ID" value="ENSCINP00000030360.1"/>
    <property type="gene ID" value="ENSCING00000021839.1"/>
</dbReference>
<keyword evidence="2" id="KW-0472">Membrane</keyword>
<keyword evidence="2" id="KW-0812">Transmembrane</keyword>
<reference evidence="4" key="1">
    <citation type="journal article" date="2002" name="Science">
        <title>The draft genome of Ciona intestinalis: insights into chordate and vertebrate origins.</title>
        <authorList>
            <person name="Dehal P."/>
            <person name="Satou Y."/>
            <person name="Campbell R.K."/>
            <person name="Chapman J."/>
            <person name="Degnan B."/>
            <person name="De Tomaso A."/>
            <person name="Davidson B."/>
            <person name="Di Gregorio A."/>
            <person name="Gelpke M."/>
            <person name="Goodstein D.M."/>
            <person name="Harafuji N."/>
            <person name="Hastings K.E."/>
            <person name="Ho I."/>
            <person name="Hotta K."/>
            <person name="Huang W."/>
            <person name="Kawashima T."/>
            <person name="Lemaire P."/>
            <person name="Martinez D."/>
            <person name="Meinertzhagen I.A."/>
            <person name="Necula S."/>
            <person name="Nonaka M."/>
            <person name="Putnam N."/>
            <person name="Rash S."/>
            <person name="Saiga H."/>
            <person name="Satake M."/>
            <person name="Terry A."/>
            <person name="Yamada L."/>
            <person name="Wang H.G."/>
            <person name="Awazu S."/>
            <person name="Azumi K."/>
            <person name="Boore J."/>
            <person name="Branno M."/>
            <person name="Chin-Bow S."/>
            <person name="DeSantis R."/>
            <person name="Doyle S."/>
            <person name="Francino P."/>
            <person name="Keys D.N."/>
            <person name="Haga S."/>
            <person name="Hayashi H."/>
            <person name="Hino K."/>
            <person name="Imai K.S."/>
            <person name="Inaba K."/>
            <person name="Kano S."/>
            <person name="Kobayashi K."/>
            <person name="Kobayashi M."/>
            <person name="Lee B.I."/>
            <person name="Makabe K.W."/>
            <person name="Manohar C."/>
            <person name="Matassi G."/>
            <person name="Medina M."/>
            <person name="Mochizuki Y."/>
            <person name="Mount S."/>
            <person name="Morishita T."/>
            <person name="Miura S."/>
            <person name="Nakayama A."/>
            <person name="Nishizaka S."/>
            <person name="Nomoto H."/>
            <person name="Ohta F."/>
            <person name="Oishi K."/>
            <person name="Rigoutsos I."/>
            <person name="Sano M."/>
            <person name="Sasaki A."/>
            <person name="Sasakura Y."/>
            <person name="Shoguchi E."/>
            <person name="Shin-i T."/>
            <person name="Spagnuolo A."/>
            <person name="Stainier D."/>
            <person name="Suzuki M.M."/>
            <person name="Tassy O."/>
            <person name="Takatori N."/>
            <person name="Tokuoka M."/>
            <person name="Yagi K."/>
            <person name="Yoshizaki F."/>
            <person name="Wada S."/>
            <person name="Zhang C."/>
            <person name="Hyatt P.D."/>
            <person name="Larimer F."/>
            <person name="Detter C."/>
            <person name="Doggett N."/>
            <person name="Glavina T."/>
            <person name="Hawkins T."/>
            <person name="Richardson P."/>
            <person name="Lucas S."/>
            <person name="Kohara Y."/>
            <person name="Levine M."/>
            <person name="Satoh N."/>
            <person name="Rokhsar D.S."/>
        </authorList>
    </citation>
    <scope>NUCLEOTIDE SEQUENCE [LARGE SCALE GENOMIC DNA]</scope>
</reference>
<dbReference type="HOGENOM" id="CLU_1668782_0_0_1"/>
<evidence type="ECO:0000256" key="1">
    <source>
        <dbReference type="SAM" id="MobiDB-lite"/>
    </source>
</evidence>
<dbReference type="GeneID" id="100180371"/>
<keyword evidence="4" id="KW-1185">Reference proteome</keyword>
<evidence type="ECO:0000313" key="3">
    <source>
        <dbReference type="Ensembl" id="ENSCINP00000030360.1"/>
    </source>
</evidence>
<reference evidence="3" key="4">
    <citation type="submission" date="2025-09" db="UniProtKB">
        <authorList>
            <consortium name="Ensembl"/>
        </authorList>
    </citation>
    <scope>IDENTIFICATION</scope>
</reference>
<dbReference type="OMA" id="CLYKERK"/>
<reference evidence="3" key="3">
    <citation type="submission" date="2025-08" db="UniProtKB">
        <authorList>
            <consortium name="Ensembl"/>
        </authorList>
    </citation>
    <scope>IDENTIFICATION</scope>
</reference>
<dbReference type="AlphaFoldDB" id="H2XL28"/>
<name>H2XL28_CIOIN</name>
<reference evidence="3" key="2">
    <citation type="journal article" date="2008" name="Genome Biol.">
        <title>Improved genome assembly and evidence-based global gene model set for the chordate Ciona intestinalis: new insight into intron and operon populations.</title>
        <authorList>
            <person name="Satou Y."/>
            <person name="Mineta K."/>
            <person name="Ogasawara M."/>
            <person name="Sasakura Y."/>
            <person name="Shoguchi E."/>
            <person name="Ueno K."/>
            <person name="Yamada L."/>
            <person name="Matsumoto J."/>
            <person name="Wasserscheid J."/>
            <person name="Dewar K."/>
            <person name="Wiley G.B."/>
            <person name="Macmil S.L."/>
            <person name="Roe B.A."/>
            <person name="Zeller R.W."/>
            <person name="Hastings K.E."/>
            <person name="Lemaire P."/>
            <person name="Lindquist E."/>
            <person name="Endo T."/>
            <person name="Hotta K."/>
            <person name="Inaba K."/>
        </authorList>
    </citation>
    <scope>NUCLEOTIDE SEQUENCE [LARGE SCALE GENOMIC DNA]</scope>
    <source>
        <strain evidence="3">wild type</strain>
    </source>
</reference>
<sequence length="158" mass="18300">MQSTPGNFSGGYELDTLPNFQPARPWFNREKFNFDSWSAEQPDLMLSGLYKLSLVSKMRIFTIMLFVIVLPSVIVFCICLYKERKRKRSLLMVPLDDRWQTLSEMGLPDALMRKSTRTKMSYEFAHSSRTGSSDRSQPDLGFRSNGEKRVSFPLEEIP</sequence>
<proteinExistence type="predicted"/>
<accession>A0A1W2W9R6</accession>
<protein>
    <submittedName>
        <fullName evidence="3">Uncharacterized LOC100180371</fullName>
    </submittedName>
</protein>
<dbReference type="Proteomes" id="UP000008144">
    <property type="component" value="Chromosome 2"/>
</dbReference>
<dbReference type="EMBL" id="EAAA01001478">
    <property type="status" value="NOT_ANNOTATED_CDS"/>
    <property type="molecule type" value="Genomic_DNA"/>
</dbReference>
<dbReference type="RefSeq" id="XP_002125051.1">
    <property type="nucleotide sequence ID" value="XM_002125015.5"/>
</dbReference>
<gene>
    <name evidence="3" type="primary">LOC100180371</name>
</gene>
<feature type="region of interest" description="Disordered" evidence="1">
    <location>
        <begin position="125"/>
        <end position="158"/>
    </location>
</feature>
<keyword evidence="2" id="KW-1133">Transmembrane helix</keyword>
<organism evidence="3 4">
    <name type="scientific">Ciona intestinalis</name>
    <name type="common">Transparent sea squirt</name>
    <name type="synonym">Ascidia intestinalis</name>
    <dbReference type="NCBI Taxonomy" id="7719"/>
    <lineage>
        <taxon>Eukaryota</taxon>
        <taxon>Metazoa</taxon>
        <taxon>Chordata</taxon>
        <taxon>Tunicata</taxon>
        <taxon>Ascidiacea</taxon>
        <taxon>Phlebobranchia</taxon>
        <taxon>Cionidae</taxon>
        <taxon>Ciona</taxon>
    </lineage>
</organism>
<dbReference type="InParanoid" id="H2XL28"/>
<feature type="transmembrane region" description="Helical" evidence="2">
    <location>
        <begin position="60"/>
        <end position="81"/>
    </location>
</feature>
<dbReference type="KEGG" id="cin:100180371"/>
<evidence type="ECO:0000313" key="4">
    <source>
        <dbReference type="Proteomes" id="UP000008144"/>
    </source>
</evidence>
<accession>H2XL28</accession>
<evidence type="ECO:0000256" key="2">
    <source>
        <dbReference type="SAM" id="Phobius"/>
    </source>
</evidence>